<dbReference type="EMBL" id="GGFL01005523">
    <property type="protein sequence ID" value="MBW69701.1"/>
    <property type="molecule type" value="Transcribed_RNA"/>
</dbReference>
<feature type="transmembrane region" description="Helical" evidence="1">
    <location>
        <begin position="128"/>
        <end position="145"/>
    </location>
</feature>
<organism evidence="2">
    <name type="scientific">Anopheles darlingi</name>
    <name type="common">Mosquito</name>
    <dbReference type="NCBI Taxonomy" id="43151"/>
    <lineage>
        <taxon>Eukaryota</taxon>
        <taxon>Metazoa</taxon>
        <taxon>Ecdysozoa</taxon>
        <taxon>Arthropoda</taxon>
        <taxon>Hexapoda</taxon>
        <taxon>Insecta</taxon>
        <taxon>Pterygota</taxon>
        <taxon>Neoptera</taxon>
        <taxon>Endopterygota</taxon>
        <taxon>Diptera</taxon>
        <taxon>Nematocera</taxon>
        <taxon>Culicoidea</taxon>
        <taxon>Culicidae</taxon>
        <taxon>Anophelinae</taxon>
        <taxon>Anopheles</taxon>
    </lineage>
</organism>
<sequence>MFAEIENKIGHRLSPKTSRGISVRHKLATTLKFLAQGSYQLGVGNDFTIPIAQPTFSKIFECTLEVLEDVLKQFVTMEMSEEDKTAARRHFYDATDIPGVVMCVNGTHVRIIPPQENKEQYYNRKGNYSLNVVLIIILIILDWYMI</sequence>
<keyword evidence="1" id="KW-1133">Transmembrane helix</keyword>
<evidence type="ECO:0000256" key="1">
    <source>
        <dbReference type="SAM" id="Phobius"/>
    </source>
</evidence>
<keyword evidence="1" id="KW-0812">Transmembrane</keyword>
<dbReference type="VEuPathDB" id="VectorBase:ADAC002632"/>
<evidence type="ECO:0000313" key="2">
    <source>
        <dbReference type="EMBL" id="MBW69701.1"/>
    </source>
</evidence>
<accession>A0A2M4CWW6</accession>
<dbReference type="VEuPathDB" id="VectorBase:ADAR2_004856"/>
<proteinExistence type="predicted"/>
<name>A0A2M4CWW6_ANODA</name>
<dbReference type="AlphaFoldDB" id="A0A2M4CWW6"/>
<protein>
    <submittedName>
        <fullName evidence="2">Putative nuclease harbi1</fullName>
    </submittedName>
</protein>
<keyword evidence="1" id="KW-0472">Membrane</keyword>
<reference evidence="2" key="1">
    <citation type="submission" date="2018-01" db="EMBL/GenBank/DDBJ databases">
        <title>An insight into the sialome of Amazonian anophelines.</title>
        <authorList>
            <person name="Ribeiro J.M."/>
            <person name="Scarpassa V."/>
            <person name="Calvo E."/>
        </authorList>
    </citation>
    <scope>NUCLEOTIDE SEQUENCE</scope>
</reference>